<evidence type="ECO:0000256" key="4">
    <source>
        <dbReference type="ARBA" id="ARBA00023139"/>
    </source>
</evidence>
<dbReference type="RefSeq" id="WP_219081087.1">
    <property type="nucleotide sequence ID" value="NZ_CP079216.1"/>
</dbReference>
<proteinExistence type="predicted"/>
<dbReference type="InterPro" id="IPR050490">
    <property type="entry name" value="Bact_solute-bd_prot1"/>
</dbReference>
<dbReference type="PANTHER" id="PTHR43649">
    <property type="entry name" value="ARABINOSE-BINDING PROTEIN-RELATED"/>
    <property type="match status" value="1"/>
</dbReference>
<dbReference type="PROSITE" id="PS51257">
    <property type="entry name" value="PROKAR_LIPOPROTEIN"/>
    <property type="match status" value="1"/>
</dbReference>
<keyword evidence="3" id="KW-0472">Membrane</keyword>
<sequence>MKLRKIAVSALAAGMATLGLTACQTASNNESSAEATASGSVIEQEAVEGATKLELWTFQELHAKYYTDMADQWNEENPDKKVQISANVMPYDDMHNKLQIALTSGEGAPDVVDIEAGKFPQFVQGTPALMDLTEAAAPYADDIVQARLDLFSKDGKVYGLDFHVGTTVAFYNTELLEAADIDYTTIKTWDDLKEAGSKYYDATGKYLTTVDTSAMWQTSLIMAQLGGEYFTADGKINVNSPEMNEALGILKGLQDANAAAVPAGGQPDTEEAYGAYNNGDFAAAIMPFWFTSRYTAYMPDFSGKIAIAPAPTTDDPAVDTVGGGGTGTAVVAASENADLAAEFVAWAKLSYEGNVATWQQLGFDPLNTTVWEDEEITHDPENAFVQYFKNNPFDALLEVKDSIGNLTSFTNVGMPSVNNLFGTTTLNDIFEGGVPVADALSQAQSDLENELG</sequence>
<evidence type="ECO:0000256" key="2">
    <source>
        <dbReference type="ARBA" id="ARBA00022729"/>
    </source>
</evidence>
<evidence type="ECO:0000256" key="1">
    <source>
        <dbReference type="ARBA" id="ARBA00022475"/>
    </source>
</evidence>
<keyword evidence="1" id="KW-1003">Cell membrane</keyword>
<evidence type="ECO:0000256" key="6">
    <source>
        <dbReference type="SAM" id="SignalP"/>
    </source>
</evidence>
<dbReference type="EMBL" id="CP079216">
    <property type="protein sequence ID" value="QXT62326.1"/>
    <property type="molecule type" value="Genomic_DNA"/>
</dbReference>
<organism evidence="7 8">
    <name type="scientific">Tessaracoccus palaemonis</name>
    <dbReference type="NCBI Taxonomy" id="2829499"/>
    <lineage>
        <taxon>Bacteria</taxon>
        <taxon>Bacillati</taxon>
        <taxon>Actinomycetota</taxon>
        <taxon>Actinomycetes</taxon>
        <taxon>Propionibacteriales</taxon>
        <taxon>Propionibacteriaceae</taxon>
        <taxon>Tessaracoccus</taxon>
    </lineage>
</organism>
<evidence type="ECO:0000313" key="7">
    <source>
        <dbReference type="EMBL" id="QXT62326.1"/>
    </source>
</evidence>
<keyword evidence="8" id="KW-1185">Reference proteome</keyword>
<dbReference type="InterPro" id="IPR006059">
    <property type="entry name" value="SBP"/>
</dbReference>
<name>A0ABX8SG23_9ACTN</name>
<feature type="chain" id="PRO_5046523843" evidence="6">
    <location>
        <begin position="23"/>
        <end position="452"/>
    </location>
</feature>
<keyword evidence="5" id="KW-0449">Lipoprotein</keyword>
<protein>
    <submittedName>
        <fullName evidence="7">Extracellular solute-binding protein</fullName>
    </submittedName>
</protein>
<evidence type="ECO:0000313" key="8">
    <source>
        <dbReference type="Proteomes" id="UP000824504"/>
    </source>
</evidence>
<feature type="signal peptide" evidence="6">
    <location>
        <begin position="1"/>
        <end position="22"/>
    </location>
</feature>
<accession>A0ABX8SG23</accession>
<keyword evidence="4" id="KW-0564">Palmitate</keyword>
<gene>
    <name evidence="7" type="ORF">KDB89_11285</name>
</gene>
<dbReference type="Pfam" id="PF01547">
    <property type="entry name" value="SBP_bac_1"/>
    <property type="match status" value="1"/>
</dbReference>
<evidence type="ECO:0000256" key="3">
    <source>
        <dbReference type="ARBA" id="ARBA00023136"/>
    </source>
</evidence>
<evidence type="ECO:0000256" key="5">
    <source>
        <dbReference type="ARBA" id="ARBA00023288"/>
    </source>
</evidence>
<reference evidence="7 8" key="1">
    <citation type="submission" date="2021-07" db="EMBL/GenBank/DDBJ databases">
        <title>complete genome sequencing of Tessaracoccus sp.J1M15.</title>
        <authorList>
            <person name="Bae J.-W."/>
            <person name="Kim D.-y."/>
        </authorList>
    </citation>
    <scope>NUCLEOTIDE SEQUENCE [LARGE SCALE GENOMIC DNA]</scope>
    <source>
        <strain evidence="7 8">J1M15</strain>
    </source>
</reference>
<keyword evidence="2 6" id="KW-0732">Signal</keyword>
<dbReference type="PANTHER" id="PTHR43649:SF33">
    <property type="entry name" value="POLYGALACTURONAN_RHAMNOGALACTURONAN-BINDING PROTEIN YTCQ"/>
    <property type="match status" value="1"/>
</dbReference>
<dbReference type="Proteomes" id="UP000824504">
    <property type="component" value="Chromosome"/>
</dbReference>